<feature type="domain" description="JmjC" evidence="1">
    <location>
        <begin position="60"/>
        <end position="180"/>
    </location>
</feature>
<accession>A0AAE0FAL5</accession>
<dbReference type="EMBL" id="LGRX02021932">
    <property type="protein sequence ID" value="KAK3256152.1"/>
    <property type="molecule type" value="Genomic_DNA"/>
</dbReference>
<keyword evidence="3" id="KW-1185">Reference proteome</keyword>
<evidence type="ECO:0000313" key="2">
    <source>
        <dbReference type="EMBL" id="KAK3256152.1"/>
    </source>
</evidence>
<evidence type="ECO:0000313" key="3">
    <source>
        <dbReference type="Proteomes" id="UP001190700"/>
    </source>
</evidence>
<name>A0AAE0FAL5_9CHLO</name>
<gene>
    <name evidence="2" type="ORF">CYMTET_34699</name>
</gene>
<dbReference type="AlphaFoldDB" id="A0AAE0FAL5"/>
<protein>
    <recommendedName>
        <fullName evidence="1">JmjC domain-containing protein</fullName>
    </recommendedName>
</protein>
<dbReference type="Proteomes" id="UP001190700">
    <property type="component" value="Unassembled WGS sequence"/>
</dbReference>
<dbReference type="InterPro" id="IPR050910">
    <property type="entry name" value="JMJD6_ArgDemeth/LysHydrox"/>
</dbReference>
<dbReference type="Gene3D" id="2.60.120.650">
    <property type="entry name" value="Cupin"/>
    <property type="match status" value="1"/>
</dbReference>
<evidence type="ECO:0000259" key="1">
    <source>
        <dbReference type="PROSITE" id="PS51184"/>
    </source>
</evidence>
<sequence>MLQLPLSEQSPMLITGLTTKWSFAAEWERAAFSYASECSIQLGDDEDGYRVELPLRDFCDYLHRDSDLDDAPLYALDDSFLEEFPSLLRAYTVPEVFCAVAKKQPFAGMEEDEQPPMRWVVLGGARSGSPIHVDPVGAAWNALVFGAKRWVLFPSATSAENEATLSQTLCLETYDGEAEV</sequence>
<dbReference type="PROSITE" id="PS51184">
    <property type="entry name" value="JMJC"/>
    <property type="match status" value="1"/>
</dbReference>
<comment type="caution">
    <text evidence="2">The sequence shown here is derived from an EMBL/GenBank/DDBJ whole genome shotgun (WGS) entry which is preliminary data.</text>
</comment>
<dbReference type="InterPro" id="IPR003347">
    <property type="entry name" value="JmjC_dom"/>
</dbReference>
<reference evidence="2 3" key="1">
    <citation type="journal article" date="2015" name="Genome Biol. Evol.">
        <title>Comparative Genomics of a Bacterivorous Green Alga Reveals Evolutionary Causalities and Consequences of Phago-Mixotrophic Mode of Nutrition.</title>
        <authorList>
            <person name="Burns J.A."/>
            <person name="Paasch A."/>
            <person name="Narechania A."/>
            <person name="Kim E."/>
        </authorList>
    </citation>
    <scope>NUCLEOTIDE SEQUENCE [LARGE SCALE GENOMIC DNA]</scope>
    <source>
        <strain evidence="2 3">PLY_AMNH</strain>
    </source>
</reference>
<dbReference type="PANTHER" id="PTHR12480">
    <property type="entry name" value="ARGININE DEMETHYLASE AND LYSYL-HYDROXYLASE JMJD"/>
    <property type="match status" value="1"/>
</dbReference>
<dbReference type="SUPFAM" id="SSF51197">
    <property type="entry name" value="Clavaminate synthase-like"/>
    <property type="match status" value="1"/>
</dbReference>
<organism evidence="2 3">
    <name type="scientific">Cymbomonas tetramitiformis</name>
    <dbReference type="NCBI Taxonomy" id="36881"/>
    <lineage>
        <taxon>Eukaryota</taxon>
        <taxon>Viridiplantae</taxon>
        <taxon>Chlorophyta</taxon>
        <taxon>Pyramimonadophyceae</taxon>
        <taxon>Pyramimonadales</taxon>
        <taxon>Pyramimonadaceae</taxon>
        <taxon>Cymbomonas</taxon>
    </lineage>
</organism>
<proteinExistence type="predicted"/>